<feature type="transmembrane region" description="Helical" evidence="1">
    <location>
        <begin position="163"/>
        <end position="183"/>
    </location>
</feature>
<reference evidence="2 3" key="1">
    <citation type="journal article" date="2006" name="Science">
        <title>Phytophthora genome sequences uncover evolutionary origins and mechanisms of pathogenesis.</title>
        <authorList>
            <person name="Tyler B.M."/>
            <person name="Tripathy S."/>
            <person name="Zhang X."/>
            <person name="Dehal P."/>
            <person name="Jiang R.H."/>
            <person name="Aerts A."/>
            <person name="Arredondo F.D."/>
            <person name="Baxter L."/>
            <person name="Bensasson D."/>
            <person name="Beynon J.L."/>
            <person name="Chapman J."/>
            <person name="Damasceno C.M."/>
            <person name="Dorrance A.E."/>
            <person name="Dou D."/>
            <person name="Dickerman A.W."/>
            <person name="Dubchak I.L."/>
            <person name="Garbelotto M."/>
            <person name="Gijzen M."/>
            <person name="Gordon S.G."/>
            <person name="Govers F."/>
            <person name="Grunwald N.J."/>
            <person name="Huang W."/>
            <person name="Ivors K.L."/>
            <person name="Jones R.W."/>
            <person name="Kamoun S."/>
            <person name="Krampis K."/>
            <person name="Lamour K.H."/>
            <person name="Lee M.K."/>
            <person name="McDonald W.H."/>
            <person name="Medina M."/>
            <person name="Meijer H.J."/>
            <person name="Nordberg E.K."/>
            <person name="Maclean D.J."/>
            <person name="Ospina-Giraldo M.D."/>
            <person name="Morris P.F."/>
            <person name="Phuntumart V."/>
            <person name="Putnam N.H."/>
            <person name="Rash S."/>
            <person name="Rose J.K."/>
            <person name="Sakihama Y."/>
            <person name="Salamov A.A."/>
            <person name="Savidor A."/>
            <person name="Scheuring C.F."/>
            <person name="Smith B.M."/>
            <person name="Sobral B.W."/>
            <person name="Terry A."/>
            <person name="Torto-Alalibo T.A."/>
            <person name="Win J."/>
            <person name="Xu Z."/>
            <person name="Zhang H."/>
            <person name="Grigoriev I.V."/>
            <person name="Rokhsar D.S."/>
            <person name="Boore J.L."/>
        </authorList>
    </citation>
    <scope>NUCLEOTIDE SEQUENCE [LARGE SCALE GENOMIC DNA]</scope>
    <source>
        <strain evidence="2 3">P6497</strain>
    </source>
</reference>
<dbReference type="Proteomes" id="UP000002640">
    <property type="component" value="Unassembled WGS sequence"/>
</dbReference>
<gene>
    <name evidence="2" type="ORF">PHYSODRAFT_490272</name>
</gene>
<feature type="non-terminal residue" evidence="2">
    <location>
        <position position="301"/>
    </location>
</feature>
<proteinExistence type="predicted"/>
<feature type="transmembrane region" description="Helical" evidence="1">
    <location>
        <begin position="134"/>
        <end position="157"/>
    </location>
</feature>
<dbReference type="KEGG" id="psoj:PHYSODRAFT_490272"/>
<dbReference type="EMBL" id="JH159153">
    <property type="protein sequence ID" value="EGZ22774.1"/>
    <property type="molecule type" value="Genomic_DNA"/>
</dbReference>
<feature type="transmembrane region" description="Helical" evidence="1">
    <location>
        <begin position="63"/>
        <end position="84"/>
    </location>
</feature>
<name>G4Z2T8_PHYSP</name>
<evidence type="ECO:0000313" key="2">
    <source>
        <dbReference type="EMBL" id="EGZ22774.1"/>
    </source>
</evidence>
<dbReference type="AlphaFoldDB" id="G4Z2T8"/>
<sequence length="301" mass="33349">MARVAARPGQTTHENDAQPQTSLILRVKRKIETAWNRCQIGHRSSYSVERLLAFRDYCERTSIAHAVAICVFTPIPALVVALLIDCIPLRRPSDGWQANYGLWIRQLLAMFCESVGVVYQMREVMDAGAISNAGAVKVGLGTAISSVLVTIVVAALWKFPIPFGYVLLLNVYILLFATCMVLVVGPRVLMRSSALQQQIKSQLFIIANQGIVAVFYPIFSAIFTRLSGIQQTAFVLVMPMIKFFTKQNIANAAENCHEYVGPIVVFSVDLFNIYYVAICMQTSKSVGTTLIIMAADSFHLF</sequence>
<feature type="transmembrane region" description="Helical" evidence="1">
    <location>
        <begin position="203"/>
        <end position="223"/>
    </location>
</feature>
<keyword evidence="1" id="KW-1133">Transmembrane helix</keyword>
<evidence type="ECO:0000256" key="1">
    <source>
        <dbReference type="SAM" id="Phobius"/>
    </source>
</evidence>
<keyword evidence="1" id="KW-0812">Transmembrane</keyword>
<dbReference type="RefSeq" id="XP_009525491.1">
    <property type="nucleotide sequence ID" value="XM_009527196.1"/>
</dbReference>
<keyword evidence="3" id="KW-1185">Reference proteome</keyword>
<dbReference type="InParanoid" id="G4Z2T8"/>
<evidence type="ECO:0000313" key="3">
    <source>
        <dbReference type="Proteomes" id="UP000002640"/>
    </source>
</evidence>
<keyword evidence="1" id="KW-0472">Membrane</keyword>
<organism evidence="2 3">
    <name type="scientific">Phytophthora sojae (strain P6497)</name>
    <name type="common">Soybean stem and root rot agent</name>
    <name type="synonym">Phytophthora megasperma f. sp. glycines</name>
    <dbReference type="NCBI Taxonomy" id="1094619"/>
    <lineage>
        <taxon>Eukaryota</taxon>
        <taxon>Sar</taxon>
        <taxon>Stramenopiles</taxon>
        <taxon>Oomycota</taxon>
        <taxon>Peronosporomycetes</taxon>
        <taxon>Peronosporales</taxon>
        <taxon>Peronosporaceae</taxon>
        <taxon>Phytophthora</taxon>
    </lineage>
</organism>
<accession>G4Z2T8</accession>
<protein>
    <submittedName>
        <fullName evidence="2">Uncharacterized protein</fullName>
    </submittedName>
</protein>
<dbReference type="GeneID" id="20656539"/>
<feature type="transmembrane region" description="Helical" evidence="1">
    <location>
        <begin position="104"/>
        <end position="122"/>
    </location>
</feature>